<name>A0A139AES9_GONPJ</name>
<keyword evidence="1" id="KW-0732">Signal</keyword>
<dbReference type="AlphaFoldDB" id="A0A139AES9"/>
<protein>
    <submittedName>
        <fullName evidence="2">Uncharacterized protein</fullName>
    </submittedName>
</protein>
<dbReference type="EMBL" id="KQ965764">
    <property type="protein sequence ID" value="KXS15179.1"/>
    <property type="molecule type" value="Genomic_DNA"/>
</dbReference>
<evidence type="ECO:0000313" key="3">
    <source>
        <dbReference type="Proteomes" id="UP000070544"/>
    </source>
</evidence>
<dbReference type="Proteomes" id="UP000070544">
    <property type="component" value="Unassembled WGS sequence"/>
</dbReference>
<gene>
    <name evidence="2" type="ORF">M427DRAFT_57045</name>
</gene>
<organism evidence="2 3">
    <name type="scientific">Gonapodya prolifera (strain JEL478)</name>
    <name type="common">Monoblepharis prolifera</name>
    <dbReference type="NCBI Taxonomy" id="1344416"/>
    <lineage>
        <taxon>Eukaryota</taxon>
        <taxon>Fungi</taxon>
        <taxon>Fungi incertae sedis</taxon>
        <taxon>Chytridiomycota</taxon>
        <taxon>Chytridiomycota incertae sedis</taxon>
        <taxon>Monoblepharidomycetes</taxon>
        <taxon>Monoblepharidales</taxon>
        <taxon>Gonapodyaceae</taxon>
        <taxon>Gonapodya</taxon>
    </lineage>
</organism>
<proteinExistence type="predicted"/>
<reference evidence="2 3" key="1">
    <citation type="journal article" date="2015" name="Genome Biol. Evol.">
        <title>Phylogenomic analyses indicate that early fungi evolved digesting cell walls of algal ancestors of land plants.</title>
        <authorList>
            <person name="Chang Y."/>
            <person name="Wang S."/>
            <person name="Sekimoto S."/>
            <person name="Aerts A.L."/>
            <person name="Choi C."/>
            <person name="Clum A."/>
            <person name="LaButti K.M."/>
            <person name="Lindquist E.A."/>
            <person name="Yee Ngan C."/>
            <person name="Ohm R.A."/>
            <person name="Salamov A.A."/>
            <person name="Grigoriev I.V."/>
            <person name="Spatafora J.W."/>
            <person name="Berbee M.L."/>
        </authorList>
    </citation>
    <scope>NUCLEOTIDE SEQUENCE [LARGE SCALE GENOMIC DNA]</scope>
    <source>
        <strain evidence="2 3">JEL478</strain>
    </source>
</reference>
<evidence type="ECO:0000256" key="1">
    <source>
        <dbReference type="SAM" id="SignalP"/>
    </source>
</evidence>
<keyword evidence="3" id="KW-1185">Reference proteome</keyword>
<sequence>MEVIGGSHRGLLLAFLLLREVYEVKLASRPSTDHGKVARELRSKSVIPAFIYMKDPVLGLSSWISSSIPCSPPTSTFLSVEGVRWMRDSSRR</sequence>
<evidence type="ECO:0000313" key="2">
    <source>
        <dbReference type="EMBL" id="KXS15179.1"/>
    </source>
</evidence>
<feature type="chain" id="PRO_5007296146" evidence="1">
    <location>
        <begin position="24"/>
        <end position="92"/>
    </location>
</feature>
<accession>A0A139AES9</accession>
<feature type="signal peptide" evidence="1">
    <location>
        <begin position="1"/>
        <end position="23"/>
    </location>
</feature>